<dbReference type="EMBL" id="CP036299">
    <property type="protein sequence ID" value="QDV30051.1"/>
    <property type="molecule type" value="Genomic_DNA"/>
</dbReference>
<dbReference type="RefSeq" id="WP_145298792.1">
    <property type="nucleotide sequence ID" value="NZ_CP036299.1"/>
</dbReference>
<reference evidence="2 3" key="1">
    <citation type="submission" date="2019-02" db="EMBL/GenBank/DDBJ databases">
        <title>Deep-cultivation of Planctomycetes and their phenomic and genomic characterization uncovers novel biology.</title>
        <authorList>
            <person name="Wiegand S."/>
            <person name="Jogler M."/>
            <person name="Boedeker C."/>
            <person name="Pinto D."/>
            <person name="Vollmers J."/>
            <person name="Rivas-Marin E."/>
            <person name="Kohn T."/>
            <person name="Peeters S.H."/>
            <person name="Heuer A."/>
            <person name="Rast P."/>
            <person name="Oberbeckmann S."/>
            <person name="Bunk B."/>
            <person name="Jeske O."/>
            <person name="Meyerdierks A."/>
            <person name="Storesund J.E."/>
            <person name="Kallscheuer N."/>
            <person name="Luecker S."/>
            <person name="Lage O.M."/>
            <person name="Pohl T."/>
            <person name="Merkel B.J."/>
            <person name="Hornburger P."/>
            <person name="Mueller R.-W."/>
            <person name="Bruemmer F."/>
            <person name="Labrenz M."/>
            <person name="Spormann A.M."/>
            <person name="Op den Camp H."/>
            <person name="Overmann J."/>
            <person name="Amann R."/>
            <person name="Jetten M.S.M."/>
            <person name="Mascher T."/>
            <person name="Medema M.H."/>
            <person name="Devos D.P."/>
            <person name="Kaster A.-K."/>
            <person name="Ovreas L."/>
            <person name="Rohde M."/>
            <person name="Galperin M.Y."/>
            <person name="Jogler C."/>
        </authorList>
    </citation>
    <scope>NUCLEOTIDE SEQUENCE [LARGE SCALE GENOMIC DNA]</scope>
    <source>
        <strain evidence="2 3">Spb1</strain>
    </source>
</reference>
<dbReference type="PANTHER" id="PTHR10093">
    <property type="entry name" value="IRON-SULFUR CLUSTER ASSEMBLY ENZYME NIFU HOMOLOG"/>
    <property type="match status" value="1"/>
</dbReference>
<evidence type="ECO:0000313" key="2">
    <source>
        <dbReference type="EMBL" id="QDV30051.1"/>
    </source>
</evidence>
<dbReference type="GO" id="GO:0051536">
    <property type="term" value="F:iron-sulfur cluster binding"/>
    <property type="evidence" value="ECO:0007669"/>
    <property type="project" value="InterPro"/>
</dbReference>
<dbReference type="GO" id="GO:0005506">
    <property type="term" value="F:iron ion binding"/>
    <property type="evidence" value="ECO:0007669"/>
    <property type="project" value="InterPro"/>
</dbReference>
<dbReference type="GO" id="GO:0016226">
    <property type="term" value="P:iron-sulfur cluster assembly"/>
    <property type="evidence" value="ECO:0007669"/>
    <property type="project" value="InterPro"/>
</dbReference>
<protein>
    <submittedName>
        <fullName evidence="2">NifU-like protein</fullName>
    </submittedName>
</protein>
<name>A0A518GNM3_9PLAN</name>
<keyword evidence="3" id="KW-1185">Reference proteome</keyword>
<dbReference type="Gene3D" id="3.90.1010.10">
    <property type="match status" value="1"/>
</dbReference>
<evidence type="ECO:0000313" key="3">
    <source>
        <dbReference type="Proteomes" id="UP000315349"/>
    </source>
</evidence>
<dbReference type="CDD" id="cd06664">
    <property type="entry name" value="IscU_like"/>
    <property type="match status" value="1"/>
</dbReference>
<gene>
    <name evidence="2" type="primary">nifU</name>
    <name evidence="2" type="ORF">Spb1_19780</name>
</gene>
<accession>A0A518GNM3</accession>
<evidence type="ECO:0000259" key="1">
    <source>
        <dbReference type="Pfam" id="PF01592"/>
    </source>
</evidence>
<proteinExistence type="predicted"/>
<feature type="domain" description="NIF system FeS cluster assembly NifU N-terminal" evidence="1">
    <location>
        <begin position="9"/>
        <end position="123"/>
    </location>
</feature>
<dbReference type="OrthoDB" id="9804157at2"/>
<dbReference type="Pfam" id="PF01592">
    <property type="entry name" value="NifU_N"/>
    <property type="match status" value="1"/>
</dbReference>
<dbReference type="Proteomes" id="UP000315349">
    <property type="component" value="Chromosome"/>
</dbReference>
<organism evidence="2 3">
    <name type="scientific">Planctopirus ephydatiae</name>
    <dbReference type="NCBI Taxonomy" id="2528019"/>
    <lineage>
        <taxon>Bacteria</taxon>
        <taxon>Pseudomonadati</taxon>
        <taxon>Planctomycetota</taxon>
        <taxon>Planctomycetia</taxon>
        <taxon>Planctomycetales</taxon>
        <taxon>Planctomycetaceae</taxon>
        <taxon>Planctopirus</taxon>
    </lineage>
</organism>
<dbReference type="SUPFAM" id="SSF82649">
    <property type="entry name" value="SufE/NifU"/>
    <property type="match status" value="1"/>
</dbReference>
<dbReference type="AlphaFoldDB" id="A0A518GNM3"/>
<dbReference type="KEGG" id="peh:Spb1_19780"/>
<dbReference type="InterPro" id="IPR002871">
    <property type="entry name" value="NIF_FeS_clus_asmbl_NifU_N"/>
</dbReference>
<sequence>MADRLDELYDDYILDHFESPYHCGKLECPSCAHADKNPLCGDQIRLELKLDGSTVEEAWFQGRGCAISQAGASILCEHIEGKTLEELRDMQGQDMLDLLKVPLTASRQKCGLLAFKVLKTLVYAQDEHESDLPSRPVSIHPR</sequence>